<dbReference type="SUPFAM" id="SSF54637">
    <property type="entry name" value="Thioesterase/thiol ester dehydrase-isomerase"/>
    <property type="match status" value="1"/>
</dbReference>
<dbReference type="InterPro" id="IPR029069">
    <property type="entry name" value="HotDog_dom_sf"/>
</dbReference>
<organism evidence="2 3">
    <name type="scientific">Bacillus benzoevorans</name>
    <dbReference type="NCBI Taxonomy" id="1456"/>
    <lineage>
        <taxon>Bacteria</taxon>
        <taxon>Bacillati</taxon>
        <taxon>Bacillota</taxon>
        <taxon>Bacilli</taxon>
        <taxon>Bacillales</taxon>
        <taxon>Bacillaceae</taxon>
        <taxon>Bacillus</taxon>
    </lineage>
</organism>
<sequence length="136" mass="15808">MKTERYAFIFTKEEVRQYSELSCEQNPIYHSPQAAQELGYEGIPLPPAMPFAAYRHIEIPWTLKGPVIHRKQECRLHQVMYTDQIYTGSVTLTNHSSRHNRTFIQQDLEIYDEQENLCFTGISHLIAGGLNENHSL</sequence>
<proteinExistence type="predicted"/>
<dbReference type="EMBL" id="JACHGK010000018">
    <property type="protein sequence ID" value="MBB6447218.1"/>
    <property type="molecule type" value="Genomic_DNA"/>
</dbReference>
<evidence type="ECO:0000313" key="3">
    <source>
        <dbReference type="Proteomes" id="UP000531594"/>
    </source>
</evidence>
<protein>
    <recommendedName>
        <fullName evidence="1">FAS1-like dehydratase domain-containing protein</fullName>
    </recommendedName>
</protein>
<comment type="caution">
    <text evidence="2">The sequence shown here is derived from an EMBL/GenBank/DDBJ whole genome shotgun (WGS) entry which is preliminary data.</text>
</comment>
<evidence type="ECO:0000313" key="2">
    <source>
        <dbReference type="EMBL" id="MBB6447218.1"/>
    </source>
</evidence>
<dbReference type="InterPro" id="IPR039569">
    <property type="entry name" value="FAS1-like_DH_region"/>
</dbReference>
<evidence type="ECO:0000259" key="1">
    <source>
        <dbReference type="Pfam" id="PF13452"/>
    </source>
</evidence>
<gene>
    <name evidence="2" type="ORF">HNR53_003897</name>
</gene>
<dbReference type="Pfam" id="PF13452">
    <property type="entry name" value="FAS1_DH_region"/>
    <property type="match status" value="1"/>
</dbReference>
<keyword evidence="3" id="KW-1185">Reference proteome</keyword>
<dbReference type="Gene3D" id="3.10.129.10">
    <property type="entry name" value="Hotdog Thioesterase"/>
    <property type="match status" value="1"/>
</dbReference>
<accession>A0A7X0HUS7</accession>
<dbReference type="RefSeq" id="WP_184528964.1">
    <property type="nucleotide sequence ID" value="NZ_JACHGK010000018.1"/>
</dbReference>
<dbReference type="Proteomes" id="UP000531594">
    <property type="component" value="Unassembled WGS sequence"/>
</dbReference>
<dbReference type="AlphaFoldDB" id="A0A7X0HUS7"/>
<feature type="domain" description="FAS1-like dehydratase" evidence="1">
    <location>
        <begin position="8"/>
        <end position="92"/>
    </location>
</feature>
<reference evidence="2 3" key="1">
    <citation type="submission" date="2020-08" db="EMBL/GenBank/DDBJ databases">
        <title>Genomic Encyclopedia of Type Strains, Phase IV (KMG-IV): sequencing the most valuable type-strain genomes for metagenomic binning, comparative biology and taxonomic classification.</title>
        <authorList>
            <person name="Goeker M."/>
        </authorList>
    </citation>
    <scope>NUCLEOTIDE SEQUENCE [LARGE SCALE GENOMIC DNA]</scope>
    <source>
        <strain evidence="2 3">DSM 5391</strain>
    </source>
</reference>
<name>A0A7X0HUS7_9BACI</name>